<proteinExistence type="predicted"/>
<dbReference type="Gene3D" id="3.30.565.10">
    <property type="entry name" value="Histidine kinase-like ATPase, C-terminal domain"/>
    <property type="match status" value="1"/>
</dbReference>
<dbReference type="InterPro" id="IPR050267">
    <property type="entry name" value="Anti-sigma-factor_SerPK"/>
</dbReference>
<dbReference type="AlphaFoldDB" id="A0A7W7VGS2"/>
<reference evidence="3 4" key="1">
    <citation type="submission" date="2020-08" db="EMBL/GenBank/DDBJ databases">
        <title>Genomic Encyclopedia of Type Strains, Phase III (KMG-III): the genomes of soil and plant-associated and newly described type strains.</title>
        <authorList>
            <person name="Whitman W."/>
        </authorList>
    </citation>
    <scope>NUCLEOTIDE SEQUENCE [LARGE SCALE GENOMIC DNA]</scope>
    <source>
        <strain evidence="3 4">CECT 8960</strain>
    </source>
</reference>
<evidence type="ECO:0000313" key="3">
    <source>
        <dbReference type="EMBL" id="MBB4909643.1"/>
    </source>
</evidence>
<dbReference type="InterPro" id="IPR036890">
    <property type="entry name" value="HATPase_C_sf"/>
</dbReference>
<comment type="caution">
    <text evidence="3">The sequence shown here is derived from an EMBL/GenBank/DDBJ whole genome shotgun (WGS) entry which is preliminary data.</text>
</comment>
<sequence length="223" mass="23909">MFKGTETQDHIAILAPTGALDAESGDALRIRMLAAAATEPRAVLVEIGELDLSGPTTLFAEAADEAARWPGVPLLVVDPHDRLPGDLAHHSVADALAAIGDPPARRVARRDLPNTRMGGRAGRAFVRDCCRRWHVEEPRAGDAVWVANELIENTIRHTPYQPSLRVELREDELTVAVADEDPSPPRPDPALRPLHGLGAVHKLANAWGTAPTTSGGKVVWAAL</sequence>
<keyword evidence="1" id="KW-0418">Kinase</keyword>
<dbReference type="CDD" id="cd16936">
    <property type="entry name" value="HATPase_RsbW-like"/>
    <property type="match status" value="1"/>
</dbReference>
<dbReference type="Pfam" id="PF13581">
    <property type="entry name" value="HATPase_c_2"/>
    <property type="match status" value="1"/>
</dbReference>
<dbReference type="InterPro" id="IPR003594">
    <property type="entry name" value="HATPase_dom"/>
</dbReference>
<keyword evidence="4" id="KW-1185">Reference proteome</keyword>
<evidence type="ECO:0000259" key="2">
    <source>
        <dbReference type="Pfam" id="PF13581"/>
    </source>
</evidence>
<evidence type="ECO:0000313" key="4">
    <source>
        <dbReference type="Proteomes" id="UP000520767"/>
    </source>
</evidence>
<gene>
    <name evidence="3" type="ORF">FHR82_005901</name>
</gene>
<name>A0A7W7VGS2_9PSEU</name>
<keyword evidence="1" id="KW-0808">Transferase</keyword>
<dbReference type="EMBL" id="JACHJQ010000006">
    <property type="protein sequence ID" value="MBB4909643.1"/>
    <property type="molecule type" value="Genomic_DNA"/>
</dbReference>
<dbReference type="PANTHER" id="PTHR35526:SF3">
    <property type="entry name" value="ANTI-SIGMA-F FACTOR RSBW"/>
    <property type="match status" value="1"/>
</dbReference>
<dbReference type="Proteomes" id="UP000520767">
    <property type="component" value="Unassembled WGS sequence"/>
</dbReference>
<feature type="domain" description="Histidine kinase/HSP90-like ATPase" evidence="2">
    <location>
        <begin position="122"/>
        <end position="196"/>
    </location>
</feature>
<accession>A0A7W7VGS2</accession>
<keyword evidence="1" id="KW-0723">Serine/threonine-protein kinase</keyword>
<dbReference type="PANTHER" id="PTHR35526">
    <property type="entry name" value="ANTI-SIGMA-F FACTOR RSBW-RELATED"/>
    <property type="match status" value="1"/>
</dbReference>
<dbReference type="RefSeq" id="WP_184813724.1">
    <property type="nucleotide sequence ID" value="NZ_JACHJQ010000006.1"/>
</dbReference>
<protein>
    <recommendedName>
        <fullName evidence="2">Histidine kinase/HSP90-like ATPase domain-containing protein</fullName>
    </recommendedName>
</protein>
<evidence type="ECO:0000256" key="1">
    <source>
        <dbReference type="ARBA" id="ARBA00022527"/>
    </source>
</evidence>
<organism evidence="3 4">
    <name type="scientific">Actinophytocola algeriensis</name>
    <dbReference type="NCBI Taxonomy" id="1768010"/>
    <lineage>
        <taxon>Bacteria</taxon>
        <taxon>Bacillati</taxon>
        <taxon>Actinomycetota</taxon>
        <taxon>Actinomycetes</taxon>
        <taxon>Pseudonocardiales</taxon>
        <taxon>Pseudonocardiaceae</taxon>
    </lineage>
</organism>